<accession>W1XSK3</accession>
<comment type="caution">
    <text evidence="1">The sequence shown here is derived from an EMBL/GenBank/DDBJ whole genome shotgun (WGS) entry which is preliminary data.</text>
</comment>
<organism evidence="1">
    <name type="scientific">human gut metagenome</name>
    <dbReference type="NCBI Taxonomy" id="408170"/>
    <lineage>
        <taxon>unclassified sequences</taxon>
        <taxon>metagenomes</taxon>
        <taxon>organismal metagenomes</taxon>
    </lineage>
</organism>
<dbReference type="Gene3D" id="3.30.390.10">
    <property type="entry name" value="Enolase-like, N-terminal domain"/>
    <property type="match status" value="1"/>
</dbReference>
<dbReference type="SUPFAM" id="SSF54826">
    <property type="entry name" value="Enolase N-terminal domain-like"/>
    <property type="match status" value="1"/>
</dbReference>
<sequence length="39" mass="4106">MKVIPVAGHDSMLLNIGGAHNAYFTRNIVVLTDNAGHTG</sequence>
<proteinExistence type="predicted"/>
<dbReference type="EMBL" id="AZMM01013710">
    <property type="protein sequence ID" value="ETJ31809.1"/>
    <property type="molecule type" value="Genomic_DNA"/>
</dbReference>
<feature type="non-terminal residue" evidence="1">
    <location>
        <position position="39"/>
    </location>
</feature>
<reference evidence="1" key="1">
    <citation type="submission" date="2013-12" db="EMBL/GenBank/DDBJ databases">
        <title>A Varibaculum cambriense genome reconstructed from a premature infant gut community with otherwise low bacterial novelty that shifts toward anaerobic metabolism during the third week of life.</title>
        <authorList>
            <person name="Brown C.T."/>
            <person name="Sharon I."/>
            <person name="Thomas B.C."/>
            <person name="Castelle C.J."/>
            <person name="Morowitz M.J."/>
            <person name="Banfield J.F."/>
        </authorList>
    </citation>
    <scope>NUCLEOTIDE SEQUENCE</scope>
</reference>
<gene>
    <name evidence="1" type="ORF">Q604_UNBC13710G0002</name>
</gene>
<evidence type="ECO:0000313" key="1">
    <source>
        <dbReference type="EMBL" id="ETJ31809.1"/>
    </source>
</evidence>
<protein>
    <submittedName>
        <fullName evidence="1">Glucarate dehydratase</fullName>
    </submittedName>
</protein>
<name>W1XSK3_9ZZZZ</name>
<dbReference type="InterPro" id="IPR029017">
    <property type="entry name" value="Enolase-like_N"/>
</dbReference>
<dbReference type="AlphaFoldDB" id="W1XSK3"/>